<accession>A0A8D8LS30</accession>
<sequence length="108" mass="12481">MWQLFINAITSVVQNYVKQQLSKIVKDLKTSDSEEASDIKVSKGNITPLVSPSDEKIIKKNRRKQQLSERDLDEFSTSLSPDDDQMYSKHLDEFSPSSSPDDHRYFKQ</sequence>
<reference evidence="2" key="1">
    <citation type="submission" date="2021-05" db="EMBL/GenBank/DDBJ databases">
        <authorList>
            <person name="Alioto T."/>
            <person name="Alioto T."/>
            <person name="Gomez Garrido J."/>
        </authorList>
    </citation>
    <scope>NUCLEOTIDE SEQUENCE</scope>
</reference>
<feature type="region of interest" description="Disordered" evidence="1">
    <location>
        <begin position="29"/>
        <end position="108"/>
    </location>
</feature>
<dbReference type="EMBL" id="HBUF01018842">
    <property type="protein sequence ID" value="CAG6610587.1"/>
    <property type="molecule type" value="Transcribed_RNA"/>
</dbReference>
<evidence type="ECO:0000313" key="2">
    <source>
        <dbReference type="EMBL" id="CAG6610587.1"/>
    </source>
</evidence>
<proteinExistence type="predicted"/>
<organism evidence="2">
    <name type="scientific">Cacopsylla melanoneura</name>
    <dbReference type="NCBI Taxonomy" id="428564"/>
    <lineage>
        <taxon>Eukaryota</taxon>
        <taxon>Metazoa</taxon>
        <taxon>Ecdysozoa</taxon>
        <taxon>Arthropoda</taxon>
        <taxon>Hexapoda</taxon>
        <taxon>Insecta</taxon>
        <taxon>Pterygota</taxon>
        <taxon>Neoptera</taxon>
        <taxon>Paraneoptera</taxon>
        <taxon>Hemiptera</taxon>
        <taxon>Sternorrhyncha</taxon>
        <taxon>Psylloidea</taxon>
        <taxon>Psyllidae</taxon>
        <taxon>Psyllinae</taxon>
        <taxon>Cacopsylla</taxon>
    </lineage>
</organism>
<protein>
    <submittedName>
        <fullName evidence="2">Uncharacterized protein</fullName>
    </submittedName>
</protein>
<dbReference type="AlphaFoldDB" id="A0A8D8LS30"/>
<feature type="compositionally biased region" description="Basic and acidic residues" evidence="1">
    <location>
        <begin position="29"/>
        <end position="41"/>
    </location>
</feature>
<evidence type="ECO:0000256" key="1">
    <source>
        <dbReference type="SAM" id="MobiDB-lite"/>
    </source>
</evidence>
<name>A0A8D8LS30_9HEMI</name>